<evidence type="ECO:0000313" key="2">
    <source>
        <dbReference type="EMBL" id="KAF5352965.1"/>
    </source>
</evidence>
<dbReference type="EMBL" id="JAACJM010000065">
    <property type="protein sequence ID" value="KAF5352965.1"/>
    <property type="molecule type" value="Genomic_DNA"/>
</dbReference>
<dbReference type="OrthoDB" id="2020070at2759"/>
<comment type="caution">
    <text evidence="2">The sequence shown here is derived from an EMBL/GenBank/DDBJ whole genome shotgun (WGS) entry which is preliminary data.</text>
</comment>
<feature type="domain" description="LYC1 C-terminal" evidence="1">
    <location>
        <begin position="226"/>
        <end position="359"/>
    </location>
</feature>
<accession>A0A8H5D3R5</accession>
<organism evidence="2 3">
    <name type="scientific">Tetrapyrgos nigripes</name>
    <dbReference type="NCBI Taxonomy" id="182062"/>
    <lineage>
        <taxon>Eukaryota</taxon>
        <taxon>Fungi</taxon>
        <taxon>Dikarya</taxon>
        <taxon>Basidiomycota</taxon>
        <taxon>Agaricomycotina</taxon>
        <taxon>Agaricomycetes</taxon>
        <taxon>Agaricomycetidae</taxon>
        <taxon>Agaricales</taxon>
        <taxon>Marasmiineae</taxon>
        <taxon>Marasmiaceae</taxon>
        <taxon>Tetrapyrgos</taxon>
    </lineage>
</organism>
<gene>
    <name evidence="2" type="ORF">D9758_007932</name>
</gene>
<reference evidence="2 3" key="1">
    <citation type="journal article" date="2020" name="ISME J.">
        <title>Uncovering the hidden diversity of litter-decomposition mechanisms in mushroom-forming fungi.</title>
        <authorList>
            <person name="Floudas D."/>
            <person name="Bentzer J."/>
            <person name="Ahren D."/>
            <person name="Johansson T."/>
            <person name="Persson P."/>
            <person name="Tunlid A."/>
        </authorList>
    </citation>
    <scope>NUCLEOTIDE SEQUENCE [LARGE SCALE GENOMIC DNA]</scope>
    <source>
        <strain evidence="2 3">CBS 291.85</strain>
    </source>
</reference>
<dbReference type="Proteomes" id="UP000559256">
    <property type="component" value="Unassembled WGS sequence"/>
</dbReference>
<evidence type="ECO:0000313" key="3">
    <source>
        <dbReference type="Proteomes" id="UP000559256"/>
    </source>
</evidence>
<evidence type="ECO:0000259" key="1">
    <source>
        <dbReference type="Pfam" id="PF22998"/>
    </source>
</evidence>
<protein>
    <recommendedName>
        <fullName evidence="1">LYC1 C-terminal domain-containing protein</fullName>
    </recommendedName>
</protein>
<sequence>MSQKRSTSRRMKNSVIIRTDAMDKSMPAYCVLPSFTVSRTPLQKHRQSQANSSHVAPSPLCALLLNIAVEVTLDTLCVYYTGLLHPHLYLDPTTFPKEWGSPPDRAVAMNDAQFSVLYSDVGPDFYAACGPTPDEEGWAVRGVGNTVVWDVDSNQSTVLHLGRGNGYPSTLYTTSFQDDDFIINSNTPKRKLKTTKLQVSFSFLPSRIEAYQRDGQKGFTEKENPPTERWGISYSTDNDILAFASWFFELKSSSPRALNITRLRFPSDADEDKANSFTETQRSQILEDIFTRIFTVAKEHRIEKVEIWDVPEEILSLGILQGWGGQVVEREKHLSAFKWYGEERNEDVEWMNNERFAWC</sequence>
<dbReference type="Pfam" id="PF22998">
    <property type="entry name" value="GNAT_LYC1-like"/>
    <property type="match status" value="1"/>
</dbReference>
<keyword evidence="3" id="KW-1185">Reference proteome</keyword>
<dbReference type="PANTHER" id="PTHR34815">
    <property type="entry name" value="LYSINE ACETYLTRANSFERASE"/>
    <property type="match status" value="1"/>
</dbReference>
<dbReference type="InterPro" id="IPR053013">
    <property type="entry name" value="LAT"/>
</dbReference>
<proteinExistence type="predicted"/>
<dbReference type="InterPro" id="IPR055100">
    <property type="entry name" value="GNAT_LYC1-like"/>
</dbReference>
<dbReference type="AlphaFoldDB" id="A0A8H5D3R5"/>
<dbReference type="PANTHER" id="PTHR34815:SF2">
    <property type="entry name" value="N-ACETYLTRANSFERASE DOMAIN-CONTAINING PROTEIN"/>
    <property type="match status" value="1"/>
</dbReference>
<name>A0A8H5D3R5_9AGAR</name>